<dbReference type="EMBL" id="JABCKV010000904">
    <property type="protein sequence ID" value="KAG5640287.1"/>
    <property type="molecule type" value="Genomic_DNA"/>
</dbReference>
<reference evidence="2" key="2">
    <citation type="submission" date="2021-10" db="EMBL/GenBank/DDBJ databases">
        <title>Phylogenomics reveals ancestral predisposition of the termite-cultivated fungus Termitomyces towards a domesticated lifestyle.</title>
        <authorList>
            <person name="Auxier B."/>
            <person name="Grum-Grzhimaylo A."/>
            <person name="Cardenas M.E."/>
            <person name="Lodge J.D."/>
            <person name="Laessoe T."/>
            <person name="Pedersen O."/>
            <person name="Smith M.E."/>
            <person name="Kuyper T.W."/>
            <person name="Franco-Molano E.A."/>
            <person name="Baroni T.J."/>
            <person name="Aanen D.K."/>
        </authorList>
    </citation>
    <scope>NUCLEOTIDE SEQUENCE</scope>
    <source>
        <strain evidence="2">AP01</strain>
        <tissue evidence="2">Mycelium</tissue>
    </source>
</reference>
<keyword evidence="3" id="KW-1185">Reference proteome</keyword>
<reference evidence="2" key="1">
    <citation type="submission" date="2020-07" db="EMBL/GenBank/DDBJ databases">
        <authorList>
            <person name="Nieuwenhuis M."/>
            <person name="Van De Peppel L.J.J."/>
        </authorList>
    </citation>
    <scope>NUCLEOTIDE SEQUENCE</scope>
    <source>
        <strain evidence="2">AP01</strain>
        <tissue evidence="2">Mycelium</tissue>
    </source>
</reference>
<feature type="region of interest" description="Disordered" evidence="1">
    <location>
        <begin position="56"/>
        <end position="81"/>
    </location>
</feature>
<comment type="caution">
    <text evidence="2">The sequence shown here is derived from an EMBL/GenBank/DDBJ whole genome shotgun (WGS) entry which is preliminary data.</text>
</comment>
<evidence type="ECO:0000256" key="1">
    <source>
        <dbReference type="SAM" id="MobiDB-lite"/>
    </source>
</evidence>
<evidence type="ECO:0000313" key="2">
    <source>
        <dbReference type="EMBL" id="KAG5640287.1"/>
    </source>
</evidence>
<gene>
    <name evidence="2" type="ORF">DXG03_009497</name>
</gene>
<dbReference type="OrthoDB" id="2588098at2759"/>
<organism evidence="2 3">
    <name type="scientific">Asterophora parasitica</name>
    <dbReference type="NCBI Taxonomy" id="117018"/>
    <lineage>
        <taxon>Eukaryota</taxon>
        <taxon>Fungi</taxon>
        <taxon>Dikarya</taxon>
        <taxon>Basidiomycota</taxon>
        <taxon>Agaricomycotina</taxon>
        <taxon>Agaricomycetes</taxon>
        <taxon>Agaricomycetidae</taxon>
        <taxon>Agaricales</taxon>
        <taxon>Tricholomatineae</taxon>
        <taxon>Lyophyllaceae</taxon>
        <taxon>Asterophora</taxon>
    </lineage>
</organism>
<accession>A0A9P7G4D6</accession>
<proteinExistence type="predicted"/>
<evidence type="ECO:0000313" key="3">
    <source>
        <dbReference type="Proteomes" id="UP000775547"/>
    </source>
</evidence>
<protein>
    <submittedName>
        <fullName evidence="2">Uncharacterized protein</fullName>
    </submittedName>
</protein>
<sequence length="240" mass="27192">MTAQRYYEISRRHLAGHLDRTFIVSWAGNRLIYLGESAAMDDLPPGVLTDAELSLLKPKSPQSRNEHSESESAYTEPQEQCGDGALQEEDEGFMGGCVSNSDDDSNYRAHGWVEVLQARDPNHRNYQTLNIYREYEPYMTLPQAPDDIIHFFWCTLRSSRGGCWVFAKDKNDYDSTADRRALTGLVDIHLPTPLTHEELYGGSFVLRNLTTQEYVRGDAIRDLWNTSDLSCVSGSSTRSL</sequence>
<dbReference type="AlphaFoldDB" id="A0A9P7G4D6"/>
<name>A0A9P7G4D6_9AGAR</name>
<dbReference type="Proteomes" id="UP000775547">
    <property type="component" value="Unassembled WGS sequence"/>
</dbReference>